<reference evidence="2 3" key="1">
    <citation type="submission" date="2020-10" db="EMBL/GenBank/DDBJ databases">
        <title>Campylobacter and Helicobacter PacBio genomes.</title>
        <authorList>
            <person name="Lane C."/>
        </authorList>
    </citation>
    <scope>NUCLEOTIDE SEQUENCE [LARGE SCALE GENOMIC DNA]</scope>
    <source>
        <strain evidence="2 3">2016D-0077</strain>
    </source>
</reference>
<protein>
    <submittedName>
        <fullName evidence="2">Cysteine hydrolase</fullName>
    </submittedName>
</protein>
<dbReference type="RefSeq" id="WP_025801927.1">
    <property type="nucleotide sequence ID" value="NZ_CP053842.1"/>
</dbReference>
<dbReference type="GO" id="GO:0016787">
    <property type="term" value="F:hydrolase activity"/>
    <property type="evidence" value="ECO:0007669"/>
    <property type="project" value="UniProtKB-KW"/>
</dbReference>
<dbReference type="InterPro" id="IPR000868">
    <property type="entry name" value="Isochorismatase-like_dom"/>
</dbReference>
<dbReference type="Pfam" id="PF00857">
    <property type="entry name" value="Isochorismatase"/>
    <property type="match status" value="1"/>
</dbReference>
<name>A0A7M1LJC9_9BACT</name>
<sequence length="175" mass="19719">MKKLLIVVDYQNDFVDGALGFSGADKLESIIEEKIKTYEANSDDIVFTLDTHDENYKDTEEGKWLPTPHVIKGTKGHEIYGSIAKYAKNHPCIEKPTFASSKLLKFIESKPYTYNEIELCGLVSSICVTSNAIIAKAANPNARIVVDTKATDSYDKEMEKKCFEVLNHLHIETRK</sequence>
<dbReference type="InterPro" id="IPR036380">
    <property type="entry name" value="Isochorismatase-like_sf"/>
</dbReference>
<feature type="domain" description="Isochorismatase-like" evidence="1">
    <location>
        <begin position="4"/>
        <end position="167"/>
    </location>
</feature>
<accession>A0A7M1LJC9</accession>
<evidence type="ECO:0000313" key="3">
    <source>
        <dbReference type="Proteomes" id="UP000594749"/>
    </source>
</evidence>
<keyword evidence="2" id="KW-0378">Hydrolase</keyword>
<dbReference type="EMBL" id="CP063078">
    <property type="protein sequence ID" value="QOQ88024.1"/>
    <property type="molecule type" value="Genomic_DNA"/>
</dbReference>
<evidence type="ECO:0000259" key="1">
    <source>
        <dbReference type="Pfam" id="PF00857"/>
    </source>
</evidence>
<dbReference type="OrthoDB" id="5360912at2"/>
<dbReference type="Gene3D" id="3.40.50.850">
    <property type="entry name" value="Isochorismatase-like"/>
    <property type="match status" value="1"/>
</dbReference>
<proteinExistence type="predicted"/>
<dbReference type="AlphaFoldDB" id="A0A7M1LJC9"/>
<evidence type="ECO:0000313" key="2">
    <source>
        <dbReference type="EMBL" id="QOQ88024.1"/>
    </source>
</evidence>
<organism evidence="2 3">
    <name type="scientific">Campylobacter corcagiensis</name>
    <dbReference type="NCBI Taxonomy" id="1448857"/>
    <lineage>
        <taxon>Bacteria</taxon>
        <taxon>Pseudomonadati</taxon>
        <taxon>Campylobacterota</taxon>
        <taxon>Epsilonproteobacteria</taxon>
        <taxon>Campylobacterales</taxon>
        <taxon>Campylobacteraceae</taxon>
        <taxon>Campylobacter</taxon>
    </lineage>
</organism>
<dbReference type="SUPFAM" id="SSF52499">
    <property type="entry name" value="Isochorismatase-like hydrolases"/>
    <property type="match status" value="1"/>
</dbReference>
<dbReference type="Proteomes" id="UP000594749">
    <property type="component" value="Chromosome"/>
</dbReference>
<keyword evidence="3" id="KW-1185">Reference proteome</keyword>
<gene>
    <name evidence="2" type="ORF">IMC76_04330</name>
</gene>
<dbReference type="CDD" id="cd00431">
    <property type="entry name" value="cysteine_hydrolases"/>
    <property type="match status" value="1"/>
</dbReference>